<keyword evidence="3" id="KW-1185">Reference proteome</keyword>
<name>A0AAV6VY27_9ARAC</name>
<evidence type="ECO:0000313" key="3">
    <source>
        <dbReference type="Proteomes" id="UP000827092"/>
    </source>
</evidence>
<feature type="compositionally biased region" description="Basic and acidic residues" evidence="1">
    <location>
        <begin position="8"/>
        <end position="20"/>
    </location>
</feature>
<feature type="region of interest" description="Disordered" evidence="1">
    <location>
        <begin position="1"/>
        <end position="24"/>
    </location>
</feature>
<accession>A0AAV6VY27</accession>
<organism evidence="2 3">
    <name type="scientific">Oedothorax gibbosus</name>
    <dbReference type="NCBI Taxonomy" id="931172"/>
    <lineage>
        <taxon>Eukaryota</taxon>
        <taxon>Metazoa</taxon>
        <taxon>Ecdysozoa</taxon>
        <taxon>Arthropoda</taxon>
        <taxon>Chelicerata</taxon>
        <taxon>Arachnida</taxon>
        <taxon>Araneae</taxon>
        <taxon>Araneomorphae</taxon>
        <taxon>Entelegynae</taxon>
        <taxon>Araneoidea</taxon>
        <taxon>Linyphiidae</taxon>
        <taxon>Erigoninae</taxon>
        <taxon>Oedothorax</taxon>
    </lineage>
</organism>
<protein>
    <submittedName>
        <fullName evidence="2">Uncharacterized protein</fullName>
    </submittedName>
</protein>
<dbReference type="Proteomes" id="UP000827092">
    <property type="component" value="Unassembled WGS sequence"/>
</dbReference>
<dbReference type="EMBL" id="JAFNEN010000008">
    <property type="protein sequence ID" value="KAG8201088.1"/>
    <property type="molecule type" value="Genomic_DNA"/>
</dbReference>
<evidence type="ECO:0000256" key="1">
    <source>
        <dbReference type="SAM" id="MobiDB-lite"/>
    </source>
</evidence>
<reference evidence="2 3" key="1">
    <citation type="journal article" date="2022" name="Nat. Ecol. Evol.">
        <title>A masculinizing supergene underlies an exaggerated male reproductive morph in a spider.</title>
        <authorList>
            <person name="Hendrickx F."/>
            <person name="De Corte Z."/>
            <person name="Sonet G."/>
            <person name="Van Belleghem S.M."/>
            <person name="Kostlbacher S."/>
            <person name="Vangestel C."/>
        </authorList>
    </citation>
    <scope>NUCLEOTIDE SEQUENCE [LARGE SCALE GENOMIC DNA]</scope>
    <source>
        <strain evidence="2">W744_W776</strain>
    </source>
</reference>
<dbReference type="AlphaFoldDB" id="A0AAV6VY27"/>
<proteinExistence type="predicted"/>
<comment type="caution">
    <text evidence="2">The sequence shown here is derived from an EMBL/GenBank/DDBJ whole genome shotgun (WGS) entry which is preliminary data.</text>
</comment>
<gene>
    <name evidence="2" type="ORF">JTE90_028758</name>
</gene>
<evidence type="ECO:0000313" key="2">
    <source>
        <dbReference type="EMBL" id="KAG8201088.1"/>
    </source>
</evidence>
<feature type="compositionally biased region" description="Basic and acidic residues" evidence="1">
    <location>
        <begin position="60"/>
        <end position="73"/>
    </location>
</feature>
<feature type="region of interest" description="Disordered" evidence="1">
    <location>
        <begin position="48"/>
        <end position="73"/>
    </location>
</feature>
<sequence>MPPRKLTKRTESYKTQSVRDKHNHQQLQTAKTALQNINFSALFSPIFDKAPKKKGTKNSPAEKHPLLSIPDRD</sequence>